<organism evidence="4 5">
    <name type="scientific">Trema orientale</name>
    <name type="common">Charcoal tree</name>
    <name type="synonym">Celtis orientalis</name>
    <dbReference type="NCBI Taxonomy" id="63057"/>
    <lineage>
        <taxon>Eukaryota</taxon>
        <taxon>Viridiplantae</taxon>
        <taxon>Streptophyta</taxon>
        <taxon>Embryophyta</taxon>
        <taxon>Tracheophyta</taxon>
        <taxon>Spermatophyta</taxon>
        <taxon>Magnoliopsida</taxon>
        <taxon>eudicotyledons</taxon>
        <taxon>Gunneridae</taxon>
        <taxon>Pentapetalae</taxon>
        <taxon>rosids</taxon>
        <taxon>fabids</taxon>
        <taxon>Rosales</taxon>
        <taxon>Cannabaceae</taxon>
        <taxon>Trema</taxon>
    </lineage>
</organism>
<dbReference type="Gene3D" id="1.10.1820.10">
    <property type="entry name" value="protein kinase ck2 holoenzyme, chain C, domain 1"/>
    <property type="match status" value="1"/>
</dbReference>
<dbReference type="PANTHER" id="PTHR11740">
    <property type="entry name" value="CASEIN KINASE II SUBUNIT BETA"/>
    <property type="match status" value="1"/>
</dbReference>
<dbReference type="Gene3D" id="2.20.25.20">
    <property type="match status" value="1"/>
</dbReference>
<comment type="caution">
    <text evidence="4">The sequence shown here is derived from an EMBL/GenBank/DDBJ whole genome shotgun (WGS) entry which is preliminary data.</text>
</comment>
<dbReference type="FunFam" id="1.10.1820.10:FF:000005">
    <property type="entry name" value="Casein kinase II subunit beta"/>
    <property type="match status" value="1"/>
</dbReference>
<gene>
    <name evidence="4" type="ORF">TorRG33x02_117930</name>
</gene>
<keyword evidence="4" id="KW-0808">Transferase</keyword>
<evidence type="ECO:0000256" key="1">
    <source>
        <dbReference type="ARBA" id="ARBA00006941"/>
    </source>
</evidence>
<dbReference type="GO" id="GO:0005956">
    <property type="term" value="C:protein kinase CK2 complex"/>
    <property type="evidence" value="ECO:0007669"/>
    <property type="project" value="UniProtKB-UniRule"/>
</dbReference>
<evidence type="ECO:0000313" key="4">
    <source>
        <dbReference type="EMBL" id="PON92469.1"/>
    </source>
</evidence>
<comment type="subunit">
    <text evidence="2">Tetramer of two alpha and two beta subunits.</text>
</comment>
<dbReference type="SUPFAM" id="SSF57798">
    <property type="entry name" value="Casein kinase II beta subunit"/>
    <property type="match status" value="1"/>
</dbReference>
<dbReference type="Pfam" id="PF01214">
    <property type="entry name" value="CK_II_beta"/>
    <property type="match status" value="1"/>
</dbReference>
<keyword evidence="5" id="KW-1185">Reference proteome</keyword>
<proteinExistence type="inferred from homology"/>
<dbReference type="Proteomes" id="UP000237000">
    <property type="component" value="Unassembled WGS sequence"/>
</dbReference>
<dbReference type="SMART" id="SM01085">
    <property type="entry name" value="CK_II_beta"/>
    <property type="match status" value="1"/>
</dbReference>
<dbReference type="InParanoid" id="A0A2P5F3Z3"/>
<accession>A0A2P5F3Z3</accession>
<feature type="compositionally biased region" description="Polar residues" evidence="3">
    <location>
        <begin position="1"/>
        <end position="13"/>
    </location>
</feature>
<comment type="similarity">
    <text evidence="1 2">Belongs to the casein kinase 2 subunit beta family.</text>
</comment>
<dbReference type="EMBL" id="JXTC01000065">
    <property type="protein sequence ID" value="PON92469.1"/>
    <property type="molecule type" value="Genomic_DNA"/>
</dbReference>
<dbReference type="FunFam" id="2.20.25.20:FF:000001">
    <property type="entry name" value="Casein kinase II subunit beta"/>
    <property type="match status" value="1"/>
</dbReference>
<dbReference type="PANTHER" id="PTHR11740:SF26">
    <property type="entry name" value="CASEIN KINASE II SUBUNIT BETA"/>
    <property type="match status" value="1"/>
</dbReference>
<reference evidence="5" key="1">
    <citation type="submission" date="2016-06" db="EMBL/GenBank/DDBJ databases">
        <title>Parallel loss of symbiosis genes in relatives of nitrogen-fixing non-legume Parasponia.</title>
        <authorList>
            <person name="Van Velzen R."/>
            <person name="Holmer R."/>
            <person name="Bu F."/>
            <person name="Rutten L."/>
            <person name="Van Zeijl A."/>
            <person name="Liu W."/>
            <person name="Santuari L."/>
            <person name="Cao Q."/>
            <person name="Sharma T."/>
            <person name="Shen D."/>
            <person name="Roswanjaya Y."/>
            <person name="Wardhani T."/>
            <person name="Kalhor M.S."/>
            <person name="Jansen J."/>
            <person name="Van den Hoogen J."/>
            <person name="Gungor B."/>
            <person name="Hartog M."/>
            <person name="Hontelez J."/>
            <person name="Verver J."/>
            <person name="Yang W.-C."/>
            <person name="Schijlen E."/>
            <person name="Repin R."/>
            <person name="Schilthuizen M."/>
            <person name="Schranz E."/>
            <person name="Heidstra R."/>
            <person name="Miyata K."/>
            <person name="Fedorova E."/>
            <person name="Kohlen W."/>
            <person name="Bisseling T."/>
            <person name="Smit S."/>
            <person name="Geurts R."/>
        </authorList>
    </citation>
    <scope>NUCLEOTIDE SEQUENCE [LARGE SCALE GENOMIC DNA]</scope>
    <source>
        <strain evidence="5">cv. RG33-2</strain>
    </source>
</reference>
<sequence length="220" mass="25160">MKQATKANESETISGKEKLDVSDGDDDDDDIDKSWVSWFCNQKGNEFFCEVDDSFILDDSNLCGLSSQVACYEYALDLILDVESSHDDTFTDEQNDLVEWAAEVLYGLIHARYILTSKGMSAMLEKYMNYDFGHCPRFLCDKQRCLPVGGSDSPRSRTVNLYCPKCEDTYAPQSKHQQNIDGAYFGTVFPHLFLMNNEHLKPQKESDSYIPRIYGFKIKK</sequence>
<feature type="region of interest" description="Disordered" evidence="3">
    <location>
        <begin position="1"/>
        <end position="26"/>
    </location>
</feature>
<dbReference type="GO" id="GO:0019887">
    <property type="term" value="F:protein kinase regulator activity"/>
    <property type="evidence" value="ECO:0007669"/>
    <property type="project" value="InterPro"/>
</dbReference>
<keyword evidence="4" id="KW-0418">Kinase</keyword>
<dbReference type="STRING" id="63057.A0A2P5F3Z3"/>
<dbReference type="GO" id="GO:0005737">
    <property type="term" value="C:cytoplasm"/>
    <property type="evidence" value="ECO:0007669"/>
    <property type="project" value="TreeGrafter"/>
</dbReference>
<protein>
    <recommendedName>
        <fullName evidence="2">Casein kinase II subunit beta</fullName>
        <shortName evidence="2">CK II beta</shortName>
    </recommendedName>
</protein>
<evidence type="ECO:0000313" key="5">
    <source>
        <dbReference type="Proteomes" id="UP000237000"/>
    </source>
</evidence>
<evidence type="ECO:0000256" key="2">
    <source>
        <dbReference type="RuleBase" id="RU361268"/>
    </source>
</evidence>
<dbReference type="InterPro" id="IPR035991">
    <property type="entry name" value="Casein_kinase_II_beta-like"/>
</dbReference>
<comment type="function">
    <text evidence="2">Plays a complex role in regulating the basal catalytic activity of the alpha subunit.</text>
</comment>
<dbReference type="OrthoDB" id="3971593at2759"/>
<dbReference type="AlphaFoldDB" id="A0A2P5F3Z3"/>
<evidence type="ECO:0000256" key="3">
    <source>
        <dbReference type="SAM" id="MobiDB-lite"/>
    </source>
</evidence>
<dbReference type="InterPro" id="IPR016149">
    <property type="entry name" value="Casein_kin_II_reg-sub_N"/>
</dbReference>
<name>A0A2P5F3Z3_TREOI</name>
<dbReference type="PRINTS" id="PR00472">
    <property type="entry name" value="CASNKINASEII"/>
</dbReference>
<dbReference type="InterPro" id="IPR000704">
    <property type="entry name" value="Casein_kinase_II_reg-sub"/>
</dbReference>
<dbReference type="GO" id="GO:0016301">
    <property type="term" value="F:kinase activity"/>
    <property type="evidence" value="ECO:0007669"/>
    <property type="project" value="UniProtKB-KW"/>
</dbReference>